<evidence type="ECO:0000256" key="4">
    <source>
        <dbReference type="ARBA" id="ARBA00022777"/>
    </source>
</evidence>
<dbReference type="GO" id="GO:0004674">
    <property type="term" value="F:protein serine/threonine kinase activity"/>
    <property type="evidence" value="ECO:0007669"/>
    <property type="project" value="UniProtKB-KW"/>
</dbReference>
<evidence type="ECO:0000313" key="8">
    <source>
        <dbReference type="EMBL" id="CAE0616236.1"/>
    </source>
</evidence>
<dbReference type="InterPro" id="IPR011009">
    <property type="entry name" value="Kinase-like_dom_sf"/>
</dbReference>
<dbReference type="Gene3D" id="1.10.510.10">
    <property type="entry name" value="Transferase(Phosphotransferase) domain 1"/>
    <property type="match status" value="1"/>
</dbReference>
<dbReference type="FunFam" id="3.30.200.20:FF:000046">
    <property type="entry name" value="Mitogen-activated protein kinase"/>
    <property type="match status" value="1"/>
</dbReference>
<evidence type="ECO:0000259" key="7">
    <source>
        <dbReference type="PROSITE" id="PS50011"/>
    </source>
</evidence>
<evidence type="ECO:0000256" key="6">
    <source>
        <dbReference type="PROSITE-ProRule" id="PRU10141"/>
    </source>
</evidence>
<evidence type="ECO:0000256" key="3">
    <source>
        <dbReference type="ARBA" id="ARBA00022741"/>
    </source>
</evidence>
<evidence type="ECO:0000256" key="2">
    <source>
        <dbReference type="ARBA" id="ARBA00022679"/>
    </source>
</evidence>
<dbReference type="AlphaFoldDB" id="A0A7S3UIQ5"/>
<dbReference type="InterPro" id="IPR050117">
    <property type="entry name" value="MAPK"/>
</dbReference>
<protein>
    <recommendedName>
        <fullName evidence="7">Protein kinase domain-containing protein</fullName>
    </recommendedName>
</protein>
<dbReference type="Gene3D" id="3.30.200.20">
    <property type="entry name" value="Phosphorylase Kinase, domain 1"/>
    <property type="match status" value="1"/>
</dbReference>
<proteinExistence type="predicted"/>
<keyword evidence="4" id="KW-0418">Kinase</keyword>
<keyword evidence="3 6" id="KW-0547">Nucleotide-binding</keyword>
<dbReference type="SUPFAM" id="SSF56112">
    <property type="entry name" value="Protein kinase-like (PK-like)"/>
    <property type="match status" value="1"/>
</dbReference>
<reference evidence="8" key="1">
    <citation type="submission" date="2021-01" db="EMBL/GenBank/DDBJ databases">
        <authorList>
            <person name="Corre E."/>
            <person name="Pelletier E."/>
            <person name="Niang G."/>
            <person name="Scheremetjew M."/>
            <person name="Finn R."/>
            <person name="Kale V."/>
            <person name="Holt S."/>
            <person name="Cochrane G."/>
            <person name="Meng A."/>
            <person name="Brown T."/>
            <person name="Cohen L."/>
        </authorList>
    </citation>
    <scope>NUCLEOTIDE SEQUENCE</scope>
    <source>
        <strain evidence="8">CCMP1795</strain>
    </source>
</reference>
<accession>A0A7S3UIQ5</accession>
<name>A0A7S3UIQ5_OXYMA</name>
<dbReference type="PROSITE" id="PS50011">
    <property type="entry name" value="PROTEIN_KINASE_DOM"/>
    <property type="match status" value="1"/>
</dbReference>
<dbReference type="InterPro" id="IPR017441">
    <property type="entry name" value="Protein_kinase_ATP_BS"/>
</dbReference>
<dbReference type="InterPro" id="IPR000719">
    <property type="entry name" value="Prot_kinase_dom"/>
</dbReference>
<dbReference type="EMBL" id="HBIT01004454">
    <property type="protein sequence ID" value="CAE0616236.1"/>
    <property type="molecule type" value="Transcribed_RNA"/>
</dbReference>
<keyword evidence="5 6" id="KW-0067">ATP-binding</keyword>
<keyword evidence="1" id="KW-0723">Serine/threonine-protein kinase</keyword>
<gene>
    <name evidence="8" type="ORF">OMAR00292_LOCUS2112</name>
</gene>
<organism evidence="8">
    <name type="scientific">Oxyrrhis marina</name>
    <name type="common">Dinoflagellate</name>
    <dbReference type="NCBI Taxonomy" id="2969"/>
    <lineage>
        <taxon>Eukaryota</taxon>
        <taxon>Sar</taxon>
        <taxon>Alveolata</taxon>
        <taxon>Dinophyceae</taxon>
        <taxon>Oxyrrhinales</taxon>
        <taxon>Oxyrrhinaceae</taxon>
        <taxon>Oxyrrhis</taxon>
    </lineage>
</organism>
<dbReference type="PROSITE" id="PS00107">
    <property type="entry name" value="PROTEIN_KINASE_ATP"/>
    <property type="match status" value="1"/>
</dbReference>
<feature type="domain" description="Protein kinase" evidence="7">
    <location>
        <begin position="24"/>
        <end position="172"/>
    </location>
</feature>
<dbReference type="Pfam" id="PF00069">
    <property type="entry name" value="Pkinase"/>
    <property type="match status" value="1"/>
</dbReference>
<keyword evidence="2" id="KW-0808">Transferase</keyword>
<dbReference type="SMART" id="SM00220">
    <property type="entry name" value="S_TKc"/>
    <property type="match status" value="1"/>
</dbReference>
<dbReference type="GO" id="GO:0005524">
    <property type="term" value="F:ATP binding"/>
    <property type="evidence" value="ECO:0007669"/>
    <property type="project" value="UniProtKB-UniRule"/>
</dbReference>
<evidence type="ECO:0000256" key="1">
    <source>
        <dbReference type="ARBA" id="ARBA00022527"/>
    </source>
</evidence>
<sequence length="172" mass="19735">MPLEPMQEVVVDPKLKPFLIPKRYELVKKLGSGAYGCVASFKDATTGEKVAVKKIQNAYADVIDGKRILREIRLMRHFKHDNVSRIRDLIPPNKPQHDDIYIVMDLMETDLHRVIHSKQPLTEEHFQYFLYQILKTPALSITCRPGLPFGIHSRSTGAGVPSVDRIFLTWSR</sequence>
<evidence type="ECO:0000256" key="5">
    <source>
        <dbReference type="ARBA" id="ARBA00022840"/>
    </source>
</evidence>
<feature type="binding site" evidence="6">
    <location>
        <position position="54"/>
    </location>
    <ligand>
        <name>ATP</name>
        <dbReference type="ChEBI" id="CHEBI:30616"/>
    </ligand>
</feature>
<dbReference type="PANTHER" id="PTHR24055">
    <property type="entry name" value="MITOGEN-ACTIVATED PROTEIN KINASE"/>
    <property type="match status" value="1"/>
</dbReference>